<name>A0A7D4VFD3_9VIRU</name>
<reference evidence="1" key="1">
    <citation type="journal article" date="2021" name="Virus Evol.">
        <title>The discovery, distribution and diversity of DNA viruses associated with Drosophila melanogaster in Europe.</title>
        <authorList>
            <person name="Wallace M.A."/>
            <person name="Coffman K.A."/>
            <person name="Gilbert C."/>
            <person name="Ravindran S."/>
            <person name="Albery G.F."/>
            <person name="Abbott J."/>
            <person name="Argyridou E."/>
            <person name="Bellosta P."/>
            <person name="Betancourt A.J."/>
            <person name="Colinet H."/>
            <person name="Eric K."/>
            <person name="Glaser-Schmitt A."/>
            <person name="Grath S."/>
            <person name="Jelic M."/>
            <person name="Kankare M."/>
            <person name="Kozeretska I."/>
            <person name="Loeschcke V."/>
            <person name="Montchamp-Moreau C."/>
            <person name="Ometto L."/>
            <person name="Onder B.S."/>
            <person name="Orengo D.J."/>
            <person name="Parsch J."/>
            <person name="Pascual M."/>
            <person name="Patenkovic A."/>
            <person name="Puerma E."/>
            <person name="Ritchie M.G."/>
            <person name="Rota-Stabelli O."/>
            <person name="Schou M.F."/>
            <person name="Serga S.V."/>
            <person name="Stamenkovic-Radak M."/>
            <person name="Tanaskovic M."/>
            <person name="Veselinovic M.S."/>
            <person name="Vieira J."/>
            <person name="Vieira C.P."/>
            <person name="Kapun M."/>
            <person name="Flatt T."/>
            <person name="Gonzalez J."/>
            <person name="Staubach F."/>
            <person name="Obbard D.J."/>
        </authorList>
    </citation>
    <scope>NUCLEOTIDE SEQUENCE</scope>
    <source>
        <strain evidence="1">AV-1/UA/Cho/15/26/Pool</strain>
    </source>
</reference>
<dbReference type="Proteomes" id="UP001238527">
    <property type="component" value="Segment"/>
</dbReference>
<evidence type="ECO:0000313" key="1">
    <source>
        <dbReference type="EMBL" id="QKS69563.1"/>
    </source>
</evidence>
<protein>
    <submittedName>
        <fullName evidence="1">Uncharacterized protein</fullName>
    </submittedName>
</protein>
<accession>A0A7D4VFD3</accession>
<dbReference type="EMBL" id="MT496847">
    <property type="protein sequence ID" value="QKS69563.1"/>
    <property type="molecule type" value="Genomic_DNA"/>
</dbReference>
<sequence length="231" mass="28067">MDTFQLKRTKVLRKTQDHEIIFGFEYYVYHNLKLKCGFSTSRKFTPMVWMQQNKHNYIGFDKDDWIQLLTYKEYIQLKLDQYEFLMPDTIIDHPLIKTIKCNFKYRKVDKQCIVTLNQHGNKIEFDSESWRSFLRLGIFFTTFLCWNSILRKQISNIYYNHIIPKCAQRQKYDIRLTDLEASYESDVEIDLTRLCFEISKKMNKEIKSDVIEYNKLVQSKQSRTAYNKYTK</sequence>
<proteinExistence type="predicted"/>
<organism evidence="1">
    <name type="scientific">Drosophila-associated adintovirus 1</name>
    <dbReference type="NCBI Taxonomy" id="2744816"/>
    <lineage>
        <taxon>Viruses</taxon>
        <taxon>Varidnaviria</taxon>
        <taxon>Bamfordvirae</taxon>
        <taxon>Preplasmiviricota</taxon>
        <taxon>Polisuviricotina</taxon>
        <taxon>Polintoviricetes</taxon>
        <taxon>Orthopolintovirales</taxon>
        <taxon>Adintoviridae</taxon>
    </lineage>
</organism>